<dbReference type="EMBL" id="BGPR01129423">
    <property type="protein sequence ID" value="GBN42039.1"/>
    <property type="molecule type" value="Genomic_DNA"/>
</dbReference>
<gene>
    <name evidence="1" type="ORF">AVEN_156112_1</name>
</gene>
<sequence length="118" mass="13643">MLPFHPSKNSLPKKKLLSSTCHPFSNFSPPSYTKIRCRAKPFLHRSLPEPKVKLFPLAWHRMKIKLIVPRRQTVLKDSPHSPATPLCAPTDLLLVNWEPLTLLIRDRGFTEKEELVLQ</sequence>
<dbReference type="AlphaFoldDB" id="A0A4Y2NTM9"/>
<evidence type="ECO:0000313" key="2">
    <source>
        <dbReference type="Proteomes" id="UP000499080"/>
    </source>
</evidence>
<reference evidence="1 2" key="1">
    <citation type="journal article" date="2019" name="Sci. Rep.">
        <title>Orb-weaving spider Araneus ventricosus genome elucidates the spidroin gene catalogue.</title>
        <authorList>
            <person name="Kono N."/>
            <person name="Nakamura H."/>
            <person name="Ohtoshi R."/>
            <person name="Moran D.A.P."/>
            <person name="Shinohara A."/>
            <person name="Yoshida Y."/>
            <person name="Fujiwara M."/>
            <person name="Mori M."/>
            <person name="Tomita M."/>
            <person name="Arakawa K."/>
        </authorList>
    </citation>
    <scope>NUCLEOTIDE SEQUENCE [LARGE SCALE GENOMIC DNA]</scope>
</reference>
<keyword evidence="2" id="KW-1185">Reference proteome</keyword>
<accession>A0A4Y2NTM9</accession>
<organism evidence="1 2">
    <name type="scientific">Araneus ventricosus</name>
    <name type="common">Orbweaver spider</name>
    <name type="synonym">Epeira ventricosa</name>
    <dbReference type="NCBI Taxonomy" id="182803"/>
    <lineage>
        <taxon>Eukaryota</taxon>
        <taxon>Metazoa</taxon>
        <taxon>Ecdysozoa</taxon>
        <taxon>Arthropoda</taxon>
        <taxon>Chelicerata</taxon>
        <taxon>Arachnida</taxon>
        <taxon>Araneae</taxon>
        <taxon>Araneomorphae</taxon>
        <taxon>Entelegynae</taxon>
        <taxon>Araneoidea</taxon>
        <taxon>Araneidae</taxon>
        <taxon>Araneus</taxon>
    </lineage>
</organism>
<evidence type="ECO:0000313" key="1">
    <source>
        <dbReference type="EMBL" id="GBN42039.1"/>
    </source>
</evidence>
<comment type="caution">
    <text evidence="1">The sequence shown here is derived from an EMBL/GenBank/DDBJ whole genome shotgun (WGS) entry which is preliminary data.</text>
</comment>
<protein>
    <submittedName>
        <fullName evidence="1">Uncharacterized protein</fullName>
    </submittedName>
</protein>
<name>A0A4Y2NTM9_ARAVE</name>
<dbReference type="Proteomes" id="UP000499080">
    <property type="component" value="Unassembled WGS sequence"/>
</dbReference>
<proteinExistence type="predicted"/>